<sequence length="326" mass="34946">MVERKDSTLIDRYVWSVTRHLGADTGPDIARELRGSLQDTVDAKVEAGTDPARAEEEALTELGDPEVLARQYGELPGHLVGPALYPEYVRMLRALLAVLVPLALGLVLVEGLVSGTGGFGDIALEAVGALLGVTVHVAFWVTLVFATVERTRPAAERDRPLTAWRTDQLPAEAPWRQVHLAGTLVQVFLIALVIAVLVWQFAGVSDPATQVQVLDPGLAPSWKALLVGVLAAEIAVLVAVWRTGHWTPRLAAVNVLASATWATAAVWLLLRDELIAPDLPERLGAVFGVPADWSAPAAPLAAVVIAVAVWDAVDCLRRTRQAARRP</sequence>
<feature type="transmembrane region" description="Helical" evidence="1">
    <location>
        <begin position="250"/>
        <end position="270"/>
    </location>
</feature>
<proteinExistence type="predicted"/>
<name>A0ABR9HNH1_9ACTN</name>
<feature type="transmembrane region" description="Helical" evidence="1">
    <location>
        <begin position="222"/>
        <end position="241"/>
    </location>
</feature>
<dbReference type="NCBIfam" id="NF038403">
    <property type="entry name" value="perm_prefix_1"/>
    <property type="match status" value="1"/>
</dbReference>
<dbReference type="RefSeq" id="WP_191267585.1">
    <property type="nucleotide sequence ID" value="NZ_BMXJ01000001.1"/>
</dbReference>
<organism evidence="2 3">
    <name type="scientific">Nocardiopsis terrae</name>
    <dbReference type="NCBI Taxonomy" id="372655"/>
    <lineage>
        <taxon>Bacteria</taxon>
        <taxon>Bacillati</taxon>
        <taxon>Actinomycetota</taxon>
        <taxon>Actinomycetes</taxon>
        <taxon>Streptosporangiales</taxon>
        <taxon>Nocardiopsidaceae</taxon>
        <taxon>Nocardiopsis</taxon>
    </lineage>
</organism>
<comment type="caution">
    <text evidence="2">The sequence shown here is derived from an EMBL/GenBank/DDBJ whole genome shotgun (WGS) entry which is preliminary data.</text>
</comment>
<keyword evidence="1" id="KW-1133">Transmembrane helix</keyword>
<dbReference type="InterPro" id="IPR047928">
    <property type="entry name" value="Perm_prefix_1"/>
</dbReference>
<keyword evidence="1" id="KW-0472">Membrane</keyword>
<evidence type="ECO:0000313" key="2">
    <source>
        <dbReference type="EMBL" id="MBE1460513.1"/>
    </source>
</evidence>
<feature type="transmembrane region" description="Helical" evidence="1">
    <location>
        <begin position="178"/>
        <end position="202"/>
    </location>
</feature>
<protein>
    <recommendedName>
        <fullName evidence="4">ABC-2 type transport system permease protein</fullName>
    </recommendedName>
</protein>
<feature type="transmembrane region" description="Helical" evidence="1">
    <location>
        <begin position="297"/>
        <end position="316"/>
    </location>
</feature>
<gene>
    <name evidence="2" type="ORF">H4W79_004727</name>
</gene>
<dbReference type="Proteomes" id="UP000598217">
    <property type="component" value="Unassembled WGS sequence"/>
</dbReference>
<accession>A0ABR9HNH1</accession>
<evidence type="ECO:0008006" key="4">
    <source>
        <dbReference type="Google" id="ProtNLM"/>
    </source>
</evidence>
<feature type="transmembrane region" description="Helical" evidence="1">
    <location>
        <begin position="126"/>
        <end position="148"/>
    </location>
</feature>
<evidence type="ECO:0000256" key="1">
    <source>
        <dbReference type="SAM" id="Phobius"/>
    </source>
</evidence>
<feature type="transmembrane region" description="Helical" evidence="1">
    <location>
        <begin position="94"/>
        <end position="114"/>
    </location>
</feature>
<keyword evidence="1" id="KW-0812">Transmembrane</keyword>
<keyword evidence="3" id="KW-1185">Reference proteome</keyword>
<evidence type="ECO:0000313" key="3">
    <source>
        <dbReference type="Proteomes" id="UP000598217"/>
    </source>
</evidence>
<dbReference type="EMBL" id="JADBDY010000001">
    <property type="protein sequence ID" value="MBE1460513.1"/>
    <property type="molecule type" value="Genomic_DNA"/>
</dbReference>
<reference evidence="2 3" key="1">
    <citation type="submission" date="2020-10" db="EMBL/GenBank/DDBJ databases">
        <title>Sequencing the genomes of 1000 actinobacteria strains.</title>
        <authorList>
            <person name="Klenk H.-P."/>
        </authorList>
    </citation>
    <scope>NUCLEOTIDE SEQUENCE [LARGE SCALE GENOMIC DNA]</scope>
    <source>
        <strain evidence="2 3">DSM 45157</strain>
    </source>
</reference>